<dbReference type="Proteomes" id="UP000076502">
    <property type="component" value="Unassembled WGS sequence"/>
</dbReference>
<dbReference type="EMBL" id="KQ434926">
    <property type="protein sequence ID" value="KZC11734.1"/>
    <property type="molecule type" value="Genomic_DNA"/>
</dbReference>
<keyword evidence="2" id="KW-1185">Reference proteome</keyword>
<sequence length="82" mass="9358">MPGLRAACYNANLSLRSEPKNREILSISILPLSFLSFESATRSHHRSRNLQIQFLTIDSNHLSSFHKVTEDSLRRSQFQVSA</sequence>
<name>A0A154PJR9_DUFNO</name>
<organism evidence="1 2">
    <name type="scientific">Dufourea novaeangliae</name>
    <name type="common">Sweat bee</name>
    <dbReference type="NCBI Taxonomy" id="178035"/>
    <lineage>
        <taxon>Eukaryota</taxon>
        <taxon>Metazoa</taxon>
        <taxon>Ecdysozoa</taxon>
        <taxon>Arthropoda</taxon>
        <taxon>Hexapoda</taxon>
        <taxon>Insecta</taxon>
        <taxon>Pterygota</taxon>
        <taxon>Neoptera</taxon>
        <taxon>Endopterygota</taxon>
        <taxon>Hymenoptera</taxon>
        <taxon>Apocrita</taxon>
        <taxon>Aculeata</taxon>
        <taxon>Apoidea</taxon>
        <taxon>Anthophila</taxon>
        <taxon>Halictidae</taxon>
        <taxon>Rophitinae</taxon>
        <taxon>Dufourea</taxon>
    </lineage>
</organism>
<reference evidence="1 2" key="1">
    <citation type="submission" date="2015-07" db="EMBL/GenBank/DDBJ databases">
        <title>The genome of Dufourea novaeangliae.</title>
        <authorList>
            <person name="Pan H."/>
            <person name="Kapheim K."/>
        </authorList>
    </citation>
    <scope>NUCLEOTIDE SEQUENCE [LARGE SCALE GENOMIC DNA]</scope>
    <source>
        <strain evidence="1">0120121106</strain>
        <tissue evidence="1">Whole body</tissue>
    </source>
</reference>
<gene>
    <name evidence="1" type="ORF">WN55_03574</name>
</gene>
<dbReference type="AlphaFoldDB" id="A0A154PJR9"/>
<accession>A0A154PJR9</accession>
<proteinExistence type="predicted"/>
<protein>
    <submittedName>
        <fullName evidence="1">Uncharacterized protein</fullName>
    </submittedName>
</protein>
<evidence type="ECO:0000313" key="1">
    <source>
        <dbReference type="EMBL" id="KZC11734.1"/>
    </source>
</evidence>
<evidence type="ECO:0000313" key="2">
    <source>
        <dbReference type="Proteomes" id="UP000076502"/>
    </source>
</evidence>